<evidence type="ECO:0000259" key="4">
    <source>
        <dbReference type="Pfam" id="PF24245"/>
    </source>
</evidence>
<dbReference type="Proteomes" id="UP000310189">
    <property type="component" value="Unassembled WGS sequence"/>
</dbReference>
<dbReference type="GO" id="GO:0005634">
    <property type="term" value="C:nucleus"/>
    <property type="evidence" value="ECO:0007669"/>
    <property type="project" value="UniProtKB-SubCell"/>
</dbReference>
<evidence type="ECO:0000256" key="3">
    <source>
        <dbReference type="SAM" id="MobiDB-lite"/>
    </source>
</evidence>
<dbReference type="OrthoDB" id="10070927at2759"/>
<feature type="domain" description="INO80 complex subunit F" evidence="4">
    <location>
        <begin position="121"/>
        <end position="167"/>
    </location>
</feature>
<feature type="region of interest" description="Disordered" evidence="3">
    <location>
        <begin position="72"/>
        <end position="115"/>
    </location>
</feature>
<sequence>MIVISIDIAIASSSSMVQVVSLIPLTAMKEEPGQEGVQAVHNTLPPINILNEQPVQMQPQYSVAAPVPATTTATATPTAPSPAPSLSQPARAQQSAAVKARNRNPSANGPTVASQADDEKYVAKFRDMKSKTKGLMKENDKLYLRLLKTQWSIKRAKLYRAILYERLSTAKNDLQRGEQPAEER</sequence>
<accession>A0A4T0FNG2</accession>
<dbReference type="Pfam" id="PF24245">
    <property type="entry name" value="INO80F"/>
    <property type="match status" value="1"/>
</dbReference>
<evidence type="ECO:0000313" key="5">
    <source>
        <dbReference type="EMBL" id="TIA89335.1"/>
    </source>
</evidence>
<comment type="subcellular location">
    <subcellularLocation>
        <location evidence="1">Nucleus</location>
    </subcellularLocation>
</comment>
<keyword evidence="2" id="KW-0539">Nucleus</keyword>
<protein>
    <recommendedName>
        <fullName evidence="4">INO80 complex subunit F domain-containing protein</fullName>
    </recommendedName>
</protein>
<comment type="caution">
    <text evidence="5">The sequence shown here is derived from an EMBL/GenBank/DDBJ whole genome shotgun (WGS) entry which is preliminary data.</text>
</comment>
<proteinExistence type="predicted"/>
<dbReference type="EMBL" id="SPNW01000028">
    <property type="protein sequence ID" value="TIA89335.1"/>
    <property type="molecule type" value="Genomic_DNA"/>
</dbReference>
<reference evidence="5 6" key="1">
    <citation type="submission" date="2019-03" db="EMBL/GenBank/DDBJ databases">
        <title>Sequencing 23 genomes of Wallemia ichthyophaga.</title>
        <authorList>
            <person name="Gostincar C."/>
        </authorList>
    </citation>
    <scope>NUCLEOTIDE SEQUENCE [LARGE SCALE GENOMIC DNA]</scope>
    <source>
        <strain evidence="5 6">EXF-5753</strain>
    </source>
</reference>
<feature type="compositionally biased region" description="Polar residues" evidence="3">
    <location>
        <begin position="103"/>
        <end position="114"/>
    </location>
</feature>
<gene>
    <name evidence="5" type="ORF">E3P99_02120</name>
</gene>
<dbReference type="AlphaFoldDB" id="A0A4T0FNG2"/>
<evidence type="ECO:0000256" key="1">
    <source>
        <dbReference type="ARBA" id="ARBA00004123"/>
    </source>
</evidence>
<name>A0A4T0FNG2_9BASI</name>
<organism evidence="5 6">
    <name type="scientific">Wallemia hederae</name>
    <dbReference type="NCBI Taxonomy" id="1540922"/>
    <lineage>
        <taxon>Eukaryota</taxon>
        <taxon>Fungi</taxon>
        <taxon>Dikarya</taxon>
        <taxon>Basidiomycota</taxon>
        <taxon>Wallemiomycotina</taxon>
        <taxon>Wallemiomycetes</taxon>
        <taxon>Wallemiales</taxon>
        <taxon>Wallemiaceae</taxon>
        <taxon>Wallemia</taxon>
    </lineage>
</organism>
<keyword evidence="6" id="KW-1185">Reference proteome</keyword>
<dbReference type="InterPro" id="IPR056513">
    <property type="entry name" value="INO80F"/>
</dbReference>
<evidence type="ECO:0000256" key="2">
    <source>
        <dbReference type="ARBA" id="ARBA00023242"/>
    </source>
</evidence>
<feature type="compositionally biased region" description="Low complexity" evidence="3">
    <location>
        <begin position="72"/>
        <end position="98"/>
    </location>
</feature>
<evidence type="ECO:0000313" key="6">
    <source>
        <dbReference type="Proteomes" id="UP000310189"/>
    </source>
</evidence>